<dbReference type="OrthoDB" id="9804559at2"/>
<evidence type="ECO:0000313" key="13">
    <source>
        <dbReference type="Proteomes" id="UP000029228"/>
    </source>
</evidence>
<keyword evidence="4 8" id="KW-0975">Bacterial flagellum</keyword>
<gene>
    <name evidence="12" type="ORF">JCM19235_3178</name>
</gene>
<dbReference type="InterPro" id="IPR053967">
    <property type="entry name" value="LlgE_F_G-like_D1"/>
</dbReference>
<evidence type="ECO:0000256" key="1">
    <source>
        <dbReference type="ARBA" id="ARBA00004117"/>
    </source>
</evidence>
<dbReference type="Pfam" id="PF22692">
    <property type="entry name" value="LlgE_F_G_D1"/>
    <property type="match status" value="1"/>
</dbReference>
<dbReference type="Pfam" id="PF06429">
    <property type="entry name" value="Flg_bbr_C"/>
    <property type="match status" value="1"/>
</dbReference>
<dbReference type="InterPro" id="IPR012834">
    <property type="entry name" value="FlgG_G_neg"/>
</dbReference>
<evidence type="ECO:0000256" key="4">
    <source>
        <dbReference type="ARBA" id="ARBA00023143"/>
    </source>
</evidence>
<keyword evidence="12" id="KW-0282">Flagellum</keyword>
<proteinExistence type="inferred from homology"/>
<evidence type="ECO:0000256" key="3">
    <source>
        <dbReference type="ARBA" id="ARBA00017948"/>
    </source>
</evidence>
<keyword evidence="12" id="KW-0966">Cell projection</keyword>
<evidence type="ECO:0000259" key="11">
    <source>
        <dbReference type="Pfam" id="PF22692"/>
    </source>
</evidence>
<evidence type="ECO:0000256" key="6">
    <source>
        <dbReference type="ARBA" id="ARBA00032912"/>
    </source>
</evidence>
<evidence type="ECO:0000256" key="5">
    <source>
        <dbReference type="ARBA" id="ARBA00025933"/>
    </source>
</evidence>
<dbReference type="NCBIfam" id="TIGR03506">
    <property type="entry name" value="FlgEFG_subfam"/>
    <property type="match status" value="2"/>
</dbReference>
<protein>
    <recommendedName>
        <fullName evidence="3 7">Flagellar basal-body rod protein FlgG</fullName>
    </recommendedName>
    <alternativeName>
        <fullName evidence="6 8">Distal rod protein</fullName>
    </alternativeName>
</protein>
<dbReference type="AlphaFoldDB" id="A0A090S727"/>
<sequence>MHSALWVSKTGMAAQDTKMTAISNNLANVNTVGFKRDRVVFEDLFYSIQRQPGAQVDQVNELPTGVQLGSGVRVVGTQKVFTQGSAQNTGQELDLAVMGQGFFQIENSDGQIMYTRNGQFHVNSEGLMVNSQGLPLEPQIQIPDNALTLSVGVDGTVTTTTADGPVPQELGQITLAKFINPAGLEAIGGNLFKETEASGQAEELIAGEEGAGSIKQGALEGSNVQVVEEMVDMITTQRAYEMNAKVVSAADDMLKFVAQAV</sequence>
<reference evidence="12 13" key="1">
    <citation type="submission" date="2014-09" db="EMBL/GenBank/DDBJ databases">
        <title>Vibrio maritimus JCM 19235. (C45) whole genome shotgun sequence.</title>
        <authorList>
            <person name="Sawabe T."/>
            <person name="Meirelles P."/>
            <person name="Nakanishi M."/>
            <person name="Sayaka M."/>
            <person name="Hattori M."/>
            <person name="Ohkuma M."/>
        </authorList>
    </citation>
    <scope>NUCLEOTIDE SEQUENCE [LARGE SCALE GENOMIC DNA]</scope>
    <source>
        <strain evidence="13">JCM19235</strain>
    </source>
</reference>
<dbReference type="GO" id="GO:0009426">
    <property type="term" value="C:bacterial-type flagellum basal body, distal rod"/>
    <property type="evidence" value="ECO:0007669"/>
    <property type="project" value="UniProtKB-UniRule"/>
</dbReference>
<feature type="domain" description="Flagellar hook protein FlgE/F/G-like D1" evidence="11">
    <location>
        <begin position="96"/>
        <end position="158"/>
    </location>
</feature>
<dbReference type="InterPro" id="IPR020013">
    <property type="entry name" value="Flagellar_FlgE/F/G"/>
</dbReference>
<evidence type="ECO:0000313" key="12">
    <source>
        <dbReference type="EMBL" id="GAL22598.1"/>
    </source>
</evidence>
<dbReference type="Pfam" id="PF00460">
    <property type="entry name" value="Flg_bb_rod"/>
    <property type="match status" value="1"/>
</dbReference>
<dbReference type="InterPro" id="IPR037925">
    <property type="entry name" value="FlgE/F/G-like"/>
</dbReference>
<reference evidence="12 13" key="2">
    <citation type="submission" date="2014-09" db="EMBL/GenBank/DDBJ databases">
        <authorList>
            <consortium name="NBRP consortium"/>
            <person name="Sawabe T."/>
            <person name="Meirelles P."/>
            <person name="Nakanishi M."/>
            <person name="Sayaka M."/>
            <person name="Hattori M."/>
            <person name="Ohkuma M."/>
        </authorList>
    </citation>
    <scope>NUCLEOTIDE SEQUENCE [LARGE SCALE GENOMIC DNA]</scope>
    <source>
        <strain evidence="13">JCM19235</strain>
    </source>
</reference>
<dbReference type="Proteomes" id="UP000029228">
    <property type="component" value="Unassembled WGS sequence"/>
</dbReference>
<comment type="caution">
    <text evidence="12">The sequence shown here is derived from an EMBL/GenBank/DDBJ whole genome shotgun (WGS) entry which is preliminary data.</text>
</comment>
<dbReference type="InterPro" id="IPR010930">
    <property type="entry name" value="Flg_bb/hook_C_dom"/>
</dbReference>
<dbReference type="EMBL" id="BBMR01000014">
    <property type="protein sequence ID" value="GAL22598.1"/>
    <property type="molecule type" value="Genomic_DNA"/>
</dbReference>
<keyword evidence="12" id="KW-0969">Cilium</keyword>
<comment type="subunit">
    <text evidence="5 8">The basal body constitutes a major portion of the flagellar organelle and consists of four rings (L,P,S, and M) mounted on a central rod. The rod consists of about 26 subunits of FlgG in the distal portion, and FlgB, FlgC and FlgF are thought to build up the proximal portion of the rod with about 6 subunits each.</text>
</comment>
<organism evidence="12 13">
    <name type="scientific">Vibrio maritimus</name>
    <dbReference type="NCBI Taxonomy" id="990268"/>
    <lineage>
        <taxon>Bacteria</taxon>
        <taxon>Pseudomonadati</taxon>
        <taxon>Pseudomonadota</taxon>
        <taxon>Gammaproteobacteria</taxon>
        <taxon>Vibrionales</taxon>
        <taxon>Vibrionaceae</taxon>
        <taxon>Vibrio</taxon>
    </lineage>
</organism>
<evidence type="ECO:0000256" key="2">
    <source>
        <dbReference type="ARBA" id="ARBA00009677"/>
    </source>
</evidence>
<dbReference type="InterPro" id="IPR019776">
    <property type="entry name" value="Flagellar_basal_body_rod_CS"/>
</dbReference>
<name>A0A090S727_9VIBR</name>
<dbReference type="PROSITE" id="PS00588">
    <property type="entry name" value="FLAGELLA_BB_ROD"/>
    <property type="match status" value="1"/>
</dbReference>
<evidence type="ECO:0000259" key="9">
    <source>
        <dbReference type="Pfam" id="PF00460"/>
    </source>
</evidence>
<evidence type="ECO:0000256" key="7">
    <source>
        <dbReference type="NCBIfam" id="TIGR02488"/>
    </source>
</evidence>
<dbReference type="NCBIfam" id="TIGR02488">
    <property type="entry name" value="flgG_G_neg"/>
    <property type="match status" value="1"/>
</dbReference>
<dbReference type="PANTHER" id="PTHR30435:SF19">
    <property type="entry name" value="FLAGELLAR BASAL-BODY ROD PROTEIN FLGG"/>
    <property type="match status" value="1"/>
</dbReference>
<dbReference type="GO" id="GO:0071978">
    <property type="term" value="P:bacterial-type flagellum-dependent swarming motility"/>
    <property type="evidence" value="ECO:0007669"/>
    <property type="project" value="TreeGrafter"/>
</dbReference>
<feature type="domain" description="Flagellar basal-body/hook protein C-terminal" evidence="10">
    <location>
        <begin position="215"/>
        <end position="259"/>
    </location>
</feature>
<dbReference type="SUPFAM" id="SSF117143">
    <property type="entry name" value="Flagellar hook protein flgE"/>
    <property type="match status" value="1"/>
</dbReference>
<accession>A0A090S727</accession>
<dbReference type="STRING" id="990268.JCM19235_3178"/>
<evidence type="ECO:0000256" key="8">
    <source>
        <dbReference type="RuleBase" id="RU362116"/>
    </source>
</evidence>
<comment type="subcellular location">
    <subcellularLocation>
        <location evidence="1 8">Bacterial flagellum basal body</location>
    </subcellularLocation>
</comment>
<evidence type="ECO:0000259" key="10">
    <source>
        <dbReference type="Pfam" id="PF06429"/>
    </source>
</evidence>
<comment type="similarity">
    <text evidence="2 8">Belongs to the flagella basal body rod proteins family.</text>
</comment>
<keyword evidence="13" id="KW-1185">Reference proteome</keyword>
<dbReference type="PANTHER" id="PTHR30435">
    <property type="entry name" value="FLAGELLAR PROTEIN"/>
    <property type="match status" value="1"/>
</dbReference>
<dbReference type="InterPro" id="IPR001444">
    <property type="entry name" value="Flag_bb_rod_N"/>
</dbReference>
<feature type="domain" description="Flagellar basal body rod protein N-terminal" evidence="9">
    <location>
        <begin position="8"/>
        <end position="35"/>
    </location>
</feature>